<feature type="compositionally biased region" description="Basic and acidic residues" evidence="15">
    <location>
        <begin position="546"/>
        <end position="565"/>
    </location>
</feature>
<feature type="binding site" evidence="12">
    <location>
        <position position="239"/>
    </location>
    <ligand>
        <name>Zn(2+)</name>
        <dbReference type="ChEBI" id="CHEBI:29105"/>
        <label>2</label>
        <note>catalytic</note>
    </ligand>
</feature>
<comment type="cofactor">
    <cofactor evidence="12">
        <name>Zn(2+)</name>
        <dbReference type="ChEBI" id="CHEBI:29105"/>
    </cofactor>
    <text evidence="12">Binds 2 Zn(2+) ions per subunit.</text>
</comment>
<comment type="cofactor">
    <cofactor evidence="12">
        <name>Ca(2+)</name>
        <dbReference type="ChEBI" id="CHEBI:29108"/>
    </cofactor>
    <text evidence="12">Can bind about 5 Ca(2+) ions per subunit.</text>
</comment>
<dbReference type="AlphaFoldDB" id="A0A553MNH4"/>
<keyword evidence="8 12" id="KW-0862">Zinc</keyword>
<feature type="domain" description="Peptidase metallopeptidase" evidence="17">
    <location>
        <begin position="119"/>
        <end position="287"/>
    </location>
</feature>
<dbReference type="PANTHER" id="PTHR12062">
    <property type="entry name" value="N-ACETYLGLUCOSAMINYLTRANSFERASE VI"/>
    <property type="match status" value="1"/>
</dbReference>
<dbReference type="InterPro" id="IPR036375">
    <property type="entry name" value="Hemopexin-like_dom_sf"/>
</dbReference>
<keyword evidence="4" id="KW-0328">Glycosyltransferase</keyword>
<evidence type="ECO:0000256" key="9">
    <source>
        <dbReference type="ARBA" id="ARBA00022837"/>
    </source>
</evidence>
<dbReference type="SMART" id="SM00120">
    <property type="entry name" value="HX"/>
    <property type="match status" value="3"/>
</dbReference>
<dbReference type="SUPFAM" id="SSF50923">
    <property type="entry name" value="Hemopexin-like domain"/>
    <property type="match status" value="1"/>
</dbReference>
<proteinExistence type="inferred from homology"/>
<comment type="pathway">
    <text evidence="1">Protein modification; protein glycosylation.</text>
</comment>
<dbReference type="InterPro" id="IPR006026">
    <property type="entry name" value="Peptidase_Metallo"/>
</dbReference>
<dbReference type="InterPro" id="IPR033739">
    <property type="entry name" value="M10A_MMP"/>
</dbReference>
<dbReference type="InterPro" id="IPR024079">
    <property type="entry name" value="MetalloPept_cat_dom_sf"/>
</dbReference>
<feature type="binding site" evidence="12">
    <location>
        <position position="216"/>
    </location>
    <ligand>
        <name>Ca(2+)</name>
        <dbReference type="ChEBI" id="CHEBI:29108"/>
        <label>3</label>
    </ligand>
</feature>
<keyword evidence="19" id="KW-1185">Reference proteome</keyword>
<dbReference type="Pfam" id="PF00045">
    <property type="entry name" value="Hemopexin"/>
    <property type="match status" value="2"/>
</dbReference>
<dbReference type="GO" id="GO:0006508">
    <property type="term" value="P:proteolysis"/>
    <property type="evidence" value="ECO:0007669"/>
    <property type="project" value="UniProtKB-KW"/>
</dbReference>
<dbReference type="CDD" id="cd04278">
    <property type="entry name" value="ZnMc_MMP"/>
    <property type="match status" value="1"/>
</dbReference>
<evidence type="ECO:0000256" key="10">
    <source>
        <dbReference type="ARBA" id="ARBA00023049"/>
    </source>
</evidence>
<accession>A0A553MNH4</accession>
<keyword evidence="7" id="KW-0378">Hydrolase</keyword>
<feature type="binding site" evidence="12">
    <location>
        <position position="249"/>
    </location>
    <ligand>
        <name>Zn(2+)</name>
        <dbReference type="ChEBI" id="CHEBI:29105"/>
        <label>2</label>
        <note>catalytic</note>
    </ligand>
</feature>
<dbReference type="GO" id="GO:0004222">
    <property type="term" value="F:metalloendopeptidase activity"/>
    <property type="evidence" value="ECO:0007669"/>
    <property type="project" value="InterPro"/>
</dbReference>
<feature type="active site" evidence="11">
    <location>
        <position position="240"/>
    </location>
</feature>
<evidence type="ECO:0000256" key="7">
    <source>
        <dbReference type="ARBA" id="ARBA00022801"/>
    </source>
</evidence>
<organism evidence="18 19">
    <name type="scientific">Danionella cerebrum</name>
    <dbReference type="NCBI Taxonomy" id="2873325"/>
    <lineage>
        <taxon>Eukaryota</taxon>
        <taxon>Metazoa</taxon>
        <taxon>Chordata</taxon>
        <taxon>Craniata</taxon>
        <taxon>Vertebrata</taxon>
        <taxon>Euteleostomi</taxon>
        <taxon>Actinopterygii</taxon>
        <taxon>Neopterygii</taxon>
        <taxon>Teleostei</taxon>
        <taxon>Ostariophysi</taxon>
        <taxon>Cypriniformes</taxon>
        <taxon>Danionidae</taxon>
        <taxon>Danioninae</taxon>
        <taxon>Danionella</taxon>
    </lineage>
</organism>
<dbReference type="GO" id="GO:0008270">
    <property type="term" value="F:zinc ion binding"/>
    <property type="evidence" value="ECO:0007669"/>
    <property type="project" value="InterPro"/>
</dbReference>
<dbReference type="PANTHER" id="PTHR12062:SF27">
    <property type="entry name" value="ALPHA-1,3-MANNOSYL-GLYCOPROTEIN 4-BETA-N-ACETYLGLUCOSAMINYLTRANSFERASE B"/>
    <property type="match status" value="1"/>
</dbReference>
<feature type="binding site" evidence="12">
    <location>
        <position position="214"/>
    </location>
    <ligand>
        <name>Zn(2+)</name>
        <dbReference type="ChEBI" id="CHEBI:29105"/>
        <label>1</label>
    </ligand>
</feature>
<feature type="signal peptide" evidence="16">
    <location>
        <begin position="1"/>
        <end position="22"/>
    </location>
</feature>
<dbReference type="GO" id="GO:0008375">
    <property type="term" value="F:acetylglucosaminyltransferase activity"/>
    <property type="evidence" value="ECO:0007669"/>
    <property type="project" value="TreeGrafter"/>
</dbReference>
<reference evidence="18 19" key="1">
    <citation type="journal article" date="2019" name="Sci. Data">
        <title>Hybrid genome assembly and annotation of Danionella translucida.</title>
        <authorList>
            <person name="Kadobianskyi M."/>
            <person name="Schulze L."/>
            <person name="Schuelke M."/>
            <person name="Judkewitz B."/>
        </authorList>
    </citation>
    <scope>NUCLEOTIDE SEQUENCE [LARGE SCALE GENOMIC DNA]</scope>
    <source>
        <strain evidence="18 19">Bolton</strain>
    </source>
</reference>
<dbReference type="InterPro" id="IPR002477">
    <property type="entry name" value="Peptidoglycan-bd-like"/>
</dbReference>
<feature type="modified residue" description="Phosphotyrosine; by PKDCC" evidence="13">
    <location>
        <position position="414"/>
    </location>
</feature>
<dbReference type="SUPFAM" id="SSF47090">
    <property type="entry name" value="PGBD-like"/>
    <property type="match status" value="1"/>
</dbReference>
<evidence type="ECO:0000256" key="8">
    <source>
        <dbReference type="ARBA" id="ARBA00022833"/>
    </source>
</evidence>
<name>A0A553MNH4_9TELE</name>
<feature type="chain" id="PRO_5022155575" description="Peptidase metallopeptidase domain-containing protein" evidence="16">
    <location>
        <begin position="23"/>
        <end position="1083"/>
    </location>
</feature>
<feature type="binding site" evidence="12">
    <location>
        <position position="219"/>
    </location>
    <ligand>
        <name>Ca(2+)</name>
        <dbReference type="ChEBI" id="CHEBI:29108"/>
        <label>3</label>
    </ligand>
</feature>
<dbReference type="InterPro" id="IPR006759">
    <property type="entry name" value="Glyco_transf_54"/>
</dbReference>
<keyword evidence="6 12" id="KW-0479">Metal-binding</keyword>
<feature type="binding site" evidence="12">
    <location>
        <position position="257"/>
    </location>
    <ligand>
        <name>Zn(2+)</name>
        <dbReference type="ChEBI" id="CHEBI:29105"/>
        <label>2</label>
        <note>catalytic</note>
    </ligand>
</feature>
<dbReference type="Pfam" id="PF01471">
    <property type="entry name" value="PG_binding_1"/>
    <property type="match status" value="1"/>
</dbReference>
<keyword evidence="10" id="KW-0482">Metalloprotease</keyword>
<feature type="binding site" evidence="12">
    <location>
        <position position="175"/>
    </location>
    <ligand>
        <name>Ca(2+)</name>
        <dbReference type="ChEBI" id="CHEBI:29108"/>
        <label>2</label>
    </ligand>
</feature>
<dbReference type="SUPFAM" id="SSF55486">
    <property type="entry name" value="Metalloproteases ('zincins'), catalytic domain"/>
    <property type="match status" value="1"/>
</dbReference>
<evidence type="ECO:0000256" key="3">
    <source>
        <dbReference type="ARBA" id="ARBA00022670"/>
    </source>
</evidence>
<dbReference type="InterPro" id="IPR018487">
    <property type="entry name" value="Hemopexin-like_repeat"/>
</dbReference>
<dbReference type="SMART" id="SM00235">
    <property type="entry name" value="ZnMc"/>
    <property type="match status" value="1"/>
</dbReference>
<feature type="binding site" evidence="12">
    <location>
        <position position="335"/>
    </location>
    <ligand>
        <name>Ca(2+)</name>
        <dbReference type="ChEBI" id="CHEBI:29108"/>
        <label>4</label>
    </ligand>
</feature>
<evidence type="ECO:0000256" key="1">
    <source>
        <dbReference type="ARBA" id="ARBA00004922"/>
    </source>
</evidence>
<keyword evidence="16" id="KW-0732">Signal</keyword>
<dbReference type="Pfam" id="PF04666">
    <property type="entry name" value="MGAT4_cons"/>
    <property type="match status" value="1"/>
</dbReference>
<evidence type="ECO:0000256" key="12">
    <source>
        <dbReference type="PIRSR" id="PIRSR621190-2"/>
    </source>
</evidence>
<dbReference type="PROSITE" id="PS51642">
    <property type="entry name" value="HEMOPEXIN_2"/>
    <property type="match status" value="2"/>
</dbReference>
<evidence type="ECO:0000256" key="6">
    <source>
        <dbReference type="ARBA" id="ARBA00022723"/>
    </source>
</evidence>
<feature type="binding site" evidence="12">
    <location>
        <position position="219"/>
    </location>
    <ligand>
        <name>Ca(2+)</name>
        <dbReference type="ChEBI" id="CHEBI:29108"/>
        <label>1</label>
    </ligand>
</feature>
<dbReference type="STRING" id="623744.A0A553MNH4"/>
<dbReference type="Proteomes" id="UP000316079">
    <property type="component" value="Unassembled WGS sequence"/>
</dbReference>
<evidence type="ECO:0000259" key="17">
    <source>
        <dbReference type="SMART" id="SM00235"/>
    </source>
</evidence>
<feature type="binding site" evidence="12">
    <location>
        <position position="187"/>
    </location>
    <ligand>
        <name>Zn(2+)</name>
        <dbReference type="ChEBI" id="CHEBI:29105"/>
        <label>1</label>
    </ligand>
</feature>
<dbReference type="InterPro" id="IPR001818">
    <property type="entry name" value="Pept_M10_metallopeptidase"/>
</dbReference>
<dbReference type="PRINTS" id="PR00138">
    <property type="entry name" value="MATRIXIN"/>
</dbReference>
<feature type="binding site" evidence="12">
    <location>
        <position position="185"/>
    </location>
    <ligand>
        <name>Zn(2+)</name>
        <dbReference type="ChEBI" id="CHEBI:29105"/>
        <label>1</label>
    </ligand>
</feature>
<dbReference type="GO" id="GO:0005783">
    <property type="term" value="C:endoplasmic reticulum"/>
    <property type="evidence" value="ECO:0007669"/>
    <property type="project" value="TreeGrafter"/>
</dbReference>
<comment type="caution">
    <text evidence="18">The sequence shown here is derived from an EMBL/GenBank/DDBJ whole genome shotgun (WGS) entry which is preliminary data.</text>
</comment>
<feature type="repeat" description="Hemopexin" evidence="14">
    <location>
        <begin position="331"/>
        <end position="375"/>
    </location>
</feature>
<dbReference type="Gene3D" id="3.40.390.10">
    <property type="entry name" value="Collagenase (Catalytic Domain)"/>
    <property type="match status" value="1"/>
</dbReference>
<evidence type="ECO:0000256" key="16">
    <source>
        <dbReference type="SAM" id="SignalP"/>
    </source>
</evidence>
<evidence type="ECO:0000256" key="4">
    <source>
        <dbReference type="ARBA" id="ARBA00022676"/>
    </source>
</evidence>
<feature type="region of interest" description="Disordered" evidence="15">
    <location>
        <begin position="545"/>
        <end position="565"/>
    </location>
</feature>
<evidence type="ECO:0000256" key="15">
    <source>
        <dbReference type="SAM" id="MobiDB-lite"/>
    </source>
</evidence>
<feature type="binding site" evidence="12">
    <location>
        <position position="193"/>
    </location>
    <ligand>
        <name>Ca(2+)</name>
        <dbReference type="ChEBI" id="CHEBI:29108"/>
        <label>3</label>
    </ligand>
</feature>
<comment type="similarity">
    <text evidence="2">Belongs to the peptidase M10A family.</text>
</comment>
<dbReference type="InterPro" id="IPR021190">
    <property type="entry name" value="Pept_M10A"/>
</dbReference>
<evidence type="ECO:0000313" key="18">
    <source>
        <dbReference type="EMBL" id="TRY54720.1"/>
    </source>
</evidence>
<dbReference type="GO" id="GO:0005795">
    <property type="term" value="C:Golgi stack"/>
    <property type="evidence" value="ECO:0007669"/>
    <property type="project" value="TreeGrafter"/>
</dbReference>
<dbReference type="EMBL" id="SRMA01027341">
    <property type="protein sequence ID" value="TRY54720.1"/>
    <property type="molecule type" value="Genomic_DNA"/>
</dbReference>
<evidence type="ECO:0000256" key="13">
    <source>
        <dbReference type="PIRSR" id="PIRSR621190-4"/>
    </source>
</evidence>
<evidence type="ECO:0000256" key="2">
    <source>
        <dbReference type="ARBA" id="ARBA00010370"/>
    </source>
</evidence>
<gene>
    <name evidence="18" type="ORF">DNTS_031246</name>
</gene>
<dbReference type="InterPro" id="IPR056576">
    <property type="entry name" value="MGAT4_A/B/C_C"/>
</dbReference>
<dbReference type="Gene3D" id="2.110.10.10">
    <property type="entry name" value="Hemopexin-like domain"/>
    <property type="match status" value="1"/>
</dbReference>
<evidence type="ECO:0000256" key="14">
    <source>
        <dbReference type="PROSITE-ProRule" id="PRU01011"/>
    </source>
</evidence>
<feature type="binding site" evidence="12">
    <location>
        <position position="200"/>
    </location>
    <ligand>
        <name>Zn(2+)</name>
        <dbReference type="ChEBI" id="CHEBI:29105"/>
        <label>1</label>
    </ligand>
</feature>
<feature type="binding site" evidence="12">
    <location>
        <position position="192"/>
    </location>
    <ligand>
        <name>Ca(2+)</name>
        <dbReference type="ChEBI" id="CHEBI:29108"/>
        <label>3</label>
    </ligand>
</feature>
<protein>
    <recommendedName>
        <fullName evidence="17">Peptidase metallopeptidase domain-containing protein</fullName>
    </recommendedName>
</protein>
<dbReference type="Pfam" id="PF00413">
    <property type="entry name" value="Peptidase_M10"/>
    <property type="match status" value="1"/>
</dbReference>
<dbReference type="OrthoDB" id="406838at2759"/>
<evidence type="ECO:0000313" key="19">
    <source>
        <dbReference type="Proteomes" id="UP000316079"/>
    </source>
</evidence>
<dbReference type="GO" id="GO:0006487">
    <property type="term" value="P:protein N-linked glycosylation"/>
    <property type="evidence" value="ECO:0007669"/>
    <property type="project" value="TreeGrafter"/>
</dbReference>
<dbReference type="Pfam" id="PF23524">
    <property type="entry name" value="MGAT4A_C"/>
    <property type="match status" value="1"/>
</dbReference>
<feature type="binding site" evidence="12">
    <location>
        <position position="243"/>
    </location>
    <ligand>
        <name>Zn(2+)</name>
        <dbReference type="ChEBI" id="CHEBI:29105"/>
        <label>2</label>
        <note>catalytic</note>
    </ligand>
</feature>
<sequence>MMKIFWTAVVFSLFGWTVEVYGIIKESYTISVGTVSSTTLPTVAPTEDEGIKLVDWLTKYGYLPPPDPSTGQLQAWTAVTQALKNMQRFAGLEETGVLDDDELISQAPGETLNQRMKRAASTWKRRNINWRLRSYPASSRLSREMIRSLVFYALRVWADPTTLEFHEVRGTEGTDLQVDFWHGSHGDGYPFDGAGGSVGHAFFPSDPERAGGVHLDAEEHWSFRQPAGDGTDLFTVLVHELGHALGLSHSSAKHSVMRPYYQGPMGDPLHFSLGPLDLKLITALYGKRGNHIPTESPILVSETQYRHRHGGFHRHTHMQRHTLDSSLNRCNTSFDAVTKIRGEIFFFKGQSMWRVSRAGLVSIRAVPVQRLWSALPHSLPPFRAVLERSTDHAILFIAGSQVWLFRDLSLQEDYPQPISSLDDFKTGEEGLEWRGLHWDPVQGAVWGSVNEDNAQGESEVWKELIKGGVNGIITENSNQRESTGEIKGTTYLFKGNSYWRFSQPGSEPEEGFPRLLAPDWLDCPQSSSFSPEDISLITHYDQQDLTEEKNRRSVDQFSPKDNKADKDHTPHFWDYNLPFQLREVYERLLRAEHRGEVLSQELLKVLNHLQNGSISPSNLSISNSSAILETRVLRLLLPSQPNALVYLPHLKHHEDSLKPIVHLGQRRSGVSMVFGVPTVQRQKQSYLVNTLQSLLYDLSTADRKQILIVVFVAETNETFVKTVVQSVQSNLPDAVSSGVIEVISPSPYFYPDLTDLKETFGDPKERVRWRTKQNLDYSFLMLYAQSKGAYYIQLEDDLVAKSGFLESMKQYTEQVLYEEWLFLEFSQLGFIGKLFRSSDLPMIVEFILMFHKDKPIDWLLDHFLWVKVCNPERDAKHCDNEKSRLKRTFKPSLFQHVGLHSSLAGKIQNLKDKDFGKQVLFKGHSENPSASLSSSLQDYMSHSLEKAYRGDDFFWGLSPKRGDYVLITFTKPQNVKGYLFRSGNIETNGDRFYNTTVEVLPVKESVREKVLRGELKCCKPSTDGFIQIGSFQNGVAEGELDGTLEALQAIRLLVHSDSDVWVLLSERKSLLGIFHKLGVSSIS</sequence>
<dbReference type="InterPro" id="IPR057279">
    <property type="entry name" value="MGAT4"/>
</dbReference>
<keyword evidence="3" id="KW-0645">Protease</keyword>
<feature type="repeat" description="Hemopexin" evidence="14">
    <location>
        <begin position="471"/>
        <end position="523"/>
    </location>
</feature>
<keyword evidence="9 12" id="KW-0106">Calcium</keyword>
<dbReference type="InterPro" id="IPR036365">
    <property type="entry name" value="PGBD-like_sf"/>
</dbReference>
<evidence type="ECO:0000256" key="11">
    <source>
        <dbReference type="PIRSR" id="PIRSR621190-1"/>
    </source>
</evidence>
<keyword evidence="5" id="KW-0808">Transferase</keyword>
<evidence type="ECO:0000256" key="5">
    <source>
        <dbReference type="ARBA" id="ARBA00022679"/>
    </source>
</evidence>
<dbReference type="GO" id="GO:0005793">
    <property type="term" value="C:endoplasmic reticulum-Golgi intermediate compartment"/>
    <property type="evidence" value="ECO:0007669"/>
    <property type="project" value="TreeGrafter"/>
</dbReference>
<dbReference type="GO" id="GO:0031012">
    <property type="term" value="C:extracellular matrix"/>
    <property type="evidence" value="ECO:0007669"/>
    <property type="project" value="InterPro"/>
</dbReference>